<sequence length="101" mass="11035">MTVRRISVLLGFLPRIAWQFPGGNQMGIKSAFRTIVRHARGTRPSEFECIVDHGRPEGLAAATTAAATVGFDRSEADEKIILSGLVVDDWDGAVALLSRRR</sequence>
<organism evidence="1 2">
    <name type="scientific">Arthrobacter mangrovi</name>
    <dbReference type="NCBI Taxonomy" id="2966350"/>
    <lineage>
        <taxon>Bacteria</taxon>
        <taxon>Bacillati</taxon>
        <taxon>Actinomycetota</taxon>
        <taxon>Actinomycetes</taxon>
        <taxon>Micrococcales</taxon>
        <taxon>Micrococcaceae</taxon>
        <taxon>Arthrobacter</taxon>
    </lineage>
</organism>
<comment type="caution">
    <text evidence="1">The sequence shown here is derived from an EMBL/GenBank/DDBJ whole genome shotgun (WGS) entry which is preliminary data.</text>
</comment>
<accession>A0ABQ5MXM4</accession>
<name>A0ABQ5MXM4_9MICC</name>
<dbReference type="Proteomes" id="UP001209654">
    <property type="component" value="Unassembled WGS sequence"/>
</dbReference>
<evidence type="ECO:0000313" key="1">
    <source>
        <dbReference type="EMBL" id="GLB68742.1"/>
    </source>
</evidence>
<reference evidence="1 2" key="1">
    <citation type="journal article" date="2023" name="Int. J. Syst. Evol. Microbiol.">
        <title>Arthrobacter mangrovi sp. nov., an actinobacterium isolated from the rhizosphere of a mangrove.</title>
        <authorList>
            <person name="Hamada M."/>
            <person name="Saitou S."/>
            <person name="Enomoto N."/>
            <person name="Nanri K."/>
            <person name="Hidaka K."/>
            <person name="Miura T."/>
            <person name="Tamura T."/>
        </authorList>
    </citation>
    <scope>NUCLEOTIDE SEQUENCE [LARGE SCALE GENOMIC DNA]</scope>
    <source>
        <strain evidence="1 2">NBRC 112813</strain>
    </source>
</reference>
<protein>
    <submittedName>
        <fullName evidence="1">Uncharacterized protein</fullName>
    </submittedName>
</protein>
<proteinExistence type="predicted"/>
<evidence type="ECO:0000313" key="2">
    <source>
        <dbReference type="Proteomes" id="UP001209654"/>
    </source>
</evidence>
<gene>
    <name evidence="1" type="ORF">AHIS1636_31840</name>
</gene>
<dbReference type="EMBL" id="BRVS01000022">
    <property type="protein sequence ID" value="GLB68742.1"/>
    <property type="molecule type" value="Genomic_DNA"/>
</dbReference>
<keyword evidence="2" id="KW-1185">Reference proteome</keyword>